<proteinExistence type="predicted"/>
<dbReference type="InterPro" id="IPR011519">
    <property type="entry name" value="UnbV_ASPIC"/>
</dbReference>
<evidence type="ECO:0000256" key="2">
    <source>
        <dbReference type="SAM" id="MobiDB-lite"/>
    </source>
</evidence>
<dbReference type="Pfam" id="PF13517">
    <property type="entry name" value="FG-GAP_3"/>
    <property type="match status" value="3"/>
</dbReference>
<dbReference type="EMBL" id="UINC01000038">
    <property type="protein sequence ID" value="SUZ47851.1"/>
    <property type="molecule type" value="Genomic_DNA"/>
</dbReference>
<accession>A0A381MZV1</accession>
<keyword evidence="1" id="KW-0732">Signal</keyword>
<dbReference type="InterPro" id="IPR027039">
    <property type="entry name" value="Crtac1"/>
</dbReference>
<gene>
    <name evidence="4" type="ORF">METZ01_LOCUS705</name>
</gene>
<feature type="domain" description="ASPIC/UnbV" evidence="3">
    <location>
        <begin position="509"/>
        <end position="569"/>
    </location>
</feature>
<dbReference type="Pfam" id="PF07593">
    <property type="entry name" value="UnbV_ASPIC"/>
    <property type="match status" value="1"/>
</dbReference>
<feature type="compositionally biased region" description="Low complexity" evidence="2">
    <location>
        <begin position="90"/>
        <end position="111"/>
    </location>
</feature>
<reference evidence="4" key="1">
    <citation type="submission" date="2018-05" db="EMBL/GenBank/DDBJ databases">
        <authorList>
            <person name="Lanie J.A."/>
            <person name="Ng W.-L."/>
            <person name="Kazmierczak K.M."/>
            <person name="Andrzejewski T.M."/>
            <person name="Davidsen T.M."/>
            <person name="Wayne K.J."/>
            <person name="Tettelin H."/>
            <person name="Glass J.I."/>
            <person name="Rusch D."/>
            <person name="Podicherti R."/>
            <person name="Tsui H.-C.T."/>
            <person name="Winkler M.E."/>
        </authorList>
    </citation>
    <scope>NUCLEOTIDE SEQUENCE</scope>
</reference>
<dbReference type="Gene3D" id="2.130.10.130">
    <property type="entry name" value="Integrin alpha, N-terminal"/>
    <property type="match status" value="1"/>
</dbReference>
<dbReference type="PANTHER" id="PTHR16026">
    <property type="entry name" value="CARTILAGE ACIDIC PROTEIN 1"/>
    <property type="match status" value="1"/>
</dbReference>
<dbReference type="AlphaFoldDB" id="A0A381MZV1"/>
<dbReference type="PANTHER" id="PTHR16026:SF0">
    <property type="entry name" value="CARTILAGE ACIDIC PROTEIN 1"/>
    <property type="match status" value="1"/>
</dbReference>
<protein>
    <recommendedName>
        <fullName evidence="3">ASPIC/UnbV domain-containing protein</fullName>
    </recommendedName>
</protein>
<evidence type="ECO:0000259" key="3">
    <source>
        <dbReference type="Pfam" id="PF07593"/>
    </source>
</evidence>
<name>A0A381MZV1_9ZZZZ</name>
<dbReference type="SUPFAM" id="SSF69318">
    <property type="entry name" value="Integrin alpha N-terminal domain"/>
    <property type="match status" value="1"/>
</dbReference>
<feature type="region of interest" description="Disordered" evidence="2">
    <location>
        <begin position="87"/>
        <end position="118"/>
    </location>
</feature>
<dbReference type="InterPro" id="IPR013517">
    <property type="entry name" value="FG-GAP"/>
</dbReference>
<sequence length="587" mass="63195">MAPFVVTAALLAAFTSPSVATSQLVTRGEEAGIRFQHVYGGADKRYISEMGGSGAAWLDYDVDGRMDLFLVNGLEGPADHPAEATAAHLTRSSLSSGSSRTRSETTATSSSPQDGHRLFRNNRGLFEEVPGAAGAGDKVWGNGLAAGDVDNDGFVDIYVTAIGQNRLYRNNGDGTFTPWIAGVEDSRWGTSAVFTDWDADGNLDLYVANYVTLEPQANVSLDDLVCRYEFTGARVFCGPTGLVGERDVFYRNQGDGTFEAWPTTEIDPEATYGFALVATDCDGDRRPDIYVATDTTMNLLYRHGPAGLPQDSSLVSGAGFSGSGLAQAGMGVTTGDYDRDGDFDLFVTNFQFDNNTLYRNRGDCGFEDVTELSGLGAPTVPYMGWATIFFDLDGDADQDLYVANGNIFPQVDDADVETYKQHDLLFLNQLTETGLPHFIEAREGGGGGPGMELLDVSRSAAFADHDNDGDFDLLVTNLNGSPTLLANEGLMRWPSLRLTLVGRDGNRSGYGARVVVEAAGVRQSFESRHSDGYLGSNDPRLLVFLPGGRADRIEIDWPGGSSMLLTNEPPGWLVLDEERGVIARRNP</sequence>
<evidence type="ECO:0000313" key="4">
    <source>
        <dbReference type="EMBL" id="SUZ47851.1"/>
    </source>
</evidence>
<organism evidence="4">
    <name type="scientific">marine metagenome</name>
    <dbReference type="NCBI Taxonomy" id="408172"/>
    <lineage>
        <taxon>unclassified sequences</taxon>
        <taxon>metagenomes</taxon>
        <taxon>ecological metagenomes</taxon>
    </lineage>
</organism>
<dbReference type="InterPro" id="IPR028994">
    <property type="entry name" value="Integrin_alpha_N"/>
</dbReference>
<evidence type="ECO:0000256" key="1">
    <source>
        <dbReference type="ARBA" id="ARBA00022729"/>
    </source>
</evidence>